<dbReference type="PANTHER" id="PTHR34982">
    <property type="entry name" value="YOP PROTEINS TRANSLOCATION PROTEIN L"/>
    <property type="match status" value="1"/>
</dbReference>
<evidence type="ECO:0000256" key="8">
    <source>
        <dbReference type="SAM" id="MobiDB-lite"/>
    </source>
</evidence>
<dbReference type="EMBL" id="SJPH01000004">
    <property type="protein sequence ID" value="TWT43182.1"/>
    <property type="molecule type" value="Genomic_DNA"/>
</dbReference>
<dbReference type="Pfam" id="PF02108">
    <property type="entry name" value="FliH"/>
    <property type="match status" value="1"/>
</dbReference>
<evidence type="ECO:0000313" key="11">
    <source>
        <dbReference type="Proteomes" id="UP000318995"/>
    </source>
</evidence>
<comment type="similarity">
    <text evidence="2">Belongs to the FliH family.</text>
</comment>
<evidence type="ECO:0000256" key="1">
    <source>
        <dbReference type="ARBA" id="ARBA00003041"/>
    </source>
</evidence>
<reference evidence="10 11" key="1">
    <citation type="submission" date="2019-02" db="EMBL/GenBank/DDBJ databases">
        <title>Deep-cultivation of Planctomycetes and their phenomic and genomic characterization uncovers novel biology.</title>
        <authorList>
            <person name="Wiegand S."/>
            <person name="Jogler M."/>
            <person name="Boedeker C."/>
            <person name="Pinto D."/>
            <person name="Vollmers J."/>
            <person name="Rivas-Marin E."/>
            <person name="Kohn T."/>
            <person name="Peeters S.H."/>
            <person name="Heuer A."/>
            <person name="Rast P."/>
            <person name="Oberbeckmann S."/>
            <person name="Bunk B."/>
            <person name="Jeske O."/>
            <person name="Meyerdierks A."/>
            <person name="Storesund J.E."/>
            <person name="Kallscheuer N."/>
            <person name="Luecker S."/>
            <person name="Lage O.M."/>
            <person name="Pohl T."/>
            <person name="Merkel B.J."/>
            <person name="Hornburger P."/>
            <person name="Mueller R.-W."/>
            <person name="Bruemmer F."/>
            <person name="Labrenz M."/>
            <person name="Spormann A.M."/>
            <person name="Op Den Camp H."/>
            <person name="Overmann J."/>
            <person name="Amann R."/>
            <person name="Jetten M.S.M."/>
            <person name="Mascher T."/>
            <person name="Medema M.H."/>
            <person name="Devos D.P."/>
            <person name="Kaster A.-K."/>
            <person name="Ovreas L."/>
            <person name="Rohde M."/>
            <person name="Galperin M.Y."/>
            <person name="Jogler C."/>
        </authorList>
    </citation>
    <scope>NUCLEOTIDE SEQUENCE [LARGE SCALE GENOMIC DNA]</scope>
    <source>
        <strain evidence="10 11">Pla111</strain>
    </source>
</reference>
<dbReference type="GO" id="GO:0044781">
    <property type="term" value="P:bacterial-type flagellum organization"/>
    <property type="evidence" value="ECO:0007669"/>
    <property type="project" value="UniProtKB-KW"/>
</dbReference>
<evidence type="ECO:0000256" key="6">
    <source>
        <dbReference type="ARBA" id="ARBA00022927"/>
    </source>
</evidence>
<keyword evidence="7" id="KW-1006">Bacterial flagellum protein export</keyword>
<keyword evidence="5" id="KW-1005">Bacterial flagellum biogenesis</keyword>
<dbReference type="OrthoDB" id="9152601at2"/>
<dbReference type="AlphaFoldDB" id="A0A5C5W096"/>
<dbReference type="PANTHER" id="PTHR34982:SF1">
    <property type="entry name" value="FLAGELLAR ASSEMBLY PROTEIN FLIH"/>
    <property type="match status" value="1"/>
</dbReference>
<comment type="caution">
    <text evidence="10">The sequence shown here is derived from an EMBL/GenBank/DDBJ whole genome shotgun (WGS) entry which is preliminary data.</text>
</comment>
<feature type="domain" description="Flagellar assembly protein FliH/Type III secretion system HrpE" evidence="9">
    <location>
        <begin position="92"/>
        <end position="217"/>
    </location>
</feature>
<evidence type="ECO:0000256" key="3">
    <source>
        <dbReference type="ARBA" id="ARBA00016507"/>
    </source>
</evidence>
<dbReference type="GO" id="GO:0005829">
    <property type="term" value="C:cytosol"/>
    <property type="evidence" value="ECO:0007669"/>
    <property type="project" value="TreeGrafter"/>
</dbReference>
<evidence type="ECO:0000313" key="10">
    <source>
        <dbReference type="EMBL" id="TWT43182.1"/>
    </source>
</evidence>
<sequence>MATILRRDGATAPPASESRHPLSFALSDMSIHGDAYVTQIRAEASKIVQAARTEAAAIRAAAEAEGRASAESAMEQTVQQRTAARLGDLHTAIENAVDQLRDARGEWLAHWQTATVHLAKSLAQRLVRRELQADPSLSEAWVREALELAAGASEITVRLHPEDLENGRVYVEQLAGVLRGVSETVVVGDATIERGGCVVDTKYGRIDHRLDAQLDRLAQELL</sequence>
<comment type="function">
    <text evidence="1">Needed for flagellar regrowth and assembly.</text>
</comment>
<evidence type="ECO:0000256" key="4">
    <source>
        <dbReference type="ARBA" id="ARBA00022448"/>
    </source>
</evidence>
<accession>A0A5C5W096</accession>
<dbReference type="InterPro" id="IPR018035">
    <property type="entry name" value="Flagellar_FliH/T3SS_HrpE"/>
</dbReference>
<keyword evidence="11" id="KW-1185">Reference proteome</keyword>
<organism evidence="10 11">
    <name type="scientific">Botrimarina hoheduenensis</name>
    <dbReference type="NCBI Taxonomy" id="2528000"/>
    <lineage>
        <taxon>Bacteria</taxon>
        <taxon>Pseudomonadati</taxon>
        <taxon>Planctomycetota</taxon>
        <taxon>Planctomycetia</taxon>
        <taxon>Pirellulales</taxon>
        <taxon>Lacipirellulaceae</taxon>
        <taxon>Botrimarina</taxon>
    </lineage>
</organism>
<dbReference type="GO" id="GO:0015031">
    <property type="term" value="P:protein transport"/>
    <property type="evidence" value="ECO:0007669"/>
    <property type="project" value="UniProtKB-KW"/>
</dbReference>
<evidence type="ECO:0000259" key="9">
    <source>
        <dbReference type="Pfam" id="PF02108"/>
    </source>
</evidence>
<feature type="region of interest" description="Disordered" evidence="8">
    <location>
        <begin position="1"/>
        <end position="20"/>
    </location>
</feature>
<name>A0A5C5W096_9BACT</name>
<evidence type="ECO:0000256" key="5">
    <source>
        <dbReference type="ARBA" id="ARBA00022795"/>
    </source>
</evidence>
<evidence type="ECO:0000256" key="2">
    <source>
        <dbReference type="ARBA" id="ARBA00006602"/>
    </source>
</evidence>
<keyword evidence="6" id="KW-0653">Protein transport</keyword>
<dbReference type="Proteomes" id="UP000318995">
    <property type="component" value="Unassembled WGS sequence"/>
</dbReference>
<evidence type="ECO:0000256" key="7">
    <source>
        <dbReference type="ARBA" id="ARBA00023225"/>
    </source>
</evidence>
<dbReference type="InterPro" id="IPR051472">
    <property type="entry name" value="T3SS_Stator/FliH"/>
</dbReference>
<dbReference type="RefSeq" id="WP_146574093.1">
    <property type="nucleotide sequence ID" value="NZ_SJPH01000004.1"/>
</dbReference>
<protein>
    <recommendedName>
        <fullName evidence="3">Flagellar assembly protein FliH</fullName>
    </recommendedName>
</protein>
<proteinExistence type="inferred from homology"/>
<gene>
    <name evidence="10" type="primary">yscL</name>
    <name evidence="10" type="ORF">Pla111_21320</name>
</gene>
<keyword evidence="4" id="KW-0813">Transport</keyword>